<comment type="caution">
    <text evidence="2">The sequence shown here is derived from an EMBL/GenBank/DDBJ whole genome shotgun (WGS) entry which is preliminary data.</text>
</comment>
<reference evidence="2 3" key="1">
    <citation type="submission" date="2019-07" db="EMBL/GenBank/DDBJ databases">
        <title>Draft genome assembly of a fouling barnacle, Amphibalanus amphitrite (Darwin, 1854): The first reference genome for Thecostraca.</title>
        <authorList>
            <person name="Kim W."/>
        </authorList>
    </citation>
    <scope>NUCLEOTIDE SEQUENCE [LARGE SCALE GENOMIC DNA]</scope>
    <source>
        <strain evidence="2">SNU_AA5</strain>
        <tissue evidence="2">Soma without cirri and trophi</tissue>
    </source>
</reference>
<protein>
    <recommendedName>
        <fullName evidence="4">Apple domain-containing protein</fullName>
    </recommendedName>
</protein>
<feature type="region of interest" description="Disordered" evidence="1">
    <location>
        <begin position="108"/>
        <end position="166"/>
    </location>
</feature>
<accession>A0A6A4WR54</accession>
<feature type="compositionally biased region" description="Polar residues" evidence="1">
    <location>
        <begin position="127"/>
        <end position="137"/>
    </location>
</feature>
<keyword evidence="3" id="KW-1185">Reference proteome</keyword>
<proteinExistence type="predicted"/>
<dbReference type="AlphaFoldDB" id="A0A6A4WR54"/>
<gene>
    <name evidence="2" type="ORF">FJT64_002147</name>
</gene>
<evidence type="ECO:0000313" key="2">
    <source>
        <dbReference type="EMBL" id="KAF0308513.1"/>
    </source>
</evidence>
<dbReference type="OrthoDB" id="15567at2759"/>
<feature type="region of interest" description="Disordered" evidence="1">
    <location>
        <begin position="14"/>
        <end position="67"/>
    </location>
</feature>
<evidence type="ECO:0008006" key="4">
    <source>
        <dbReference type="Google" id="ProtNLM"/>
    </source>
</evidence>
<dbReference type="Proteomes" id="UP000440578">
    <property type="component" value="Unassembled WGS sequence"/>
</dbReference>
<feature type="compositionally biased region" description="Basic and acidic residues" evidence="1">
    <location>
        <begin position="143"/>
        <end position="154"/>
    </location>
</feature>
<organism evidence="2 3">
    <name type="scientific">Amphibalanus amphitrite</name>
    <name type="common">Striped barnacle</name>
    <name type="synonym">Balanus amphitrite</name>
    <dbReference type="NCBI Taxonomy" id="1232801"/>
    <lineage>
        <taxon>Eukaryota</taxon>
        <taxon>Metazoa</taxon>
        <taxon>Ecdysozoa</taxon>
        <taxon>Arthropoda</taxon>
        <taxon>Crustacea</taxon>
        <taxon>Multicrustacea</taxon>
        <taxon>Cirripedia</taxon>
        <taxon>Thoracica</taxon>
        <taxon>Thoracicalcarea</taxon>
        <taxon>Balanomorpha</taxon>
        <taxon>Balanoidea</taxon>
        <taxon>Balanidae</taxon>
        <taxon>Amphibalaninae</taxon>
        <taxon>Amphibalanus</taxon>
    </lineage>
</organism>
<sequence length="692" mass="75436">MADYEFLEPRGLDLASSRTPVGPPKPPRLHSAGDLCDVPRRGTPPHISVTAPPEPVWYEDRRVGPPPADTVDRLKLAGSFDSLDSETMVSVGEMADLDTLLADLQNSIGYGQPSSSHSSPARPRKTVTLQRDASPSRYTEVVSEIKRTVRREETPPPAEQSSGGMRQLDALLHDLNEARYNTLGSQGKGGSRVTVRRRLIMAAAFVALRVSRLLLLLSMMVLGVISEPQSLAARSWTDVRPVAAPDSVESGVPSLLSCLRRCLLRAPTTGCAALLHDRDQNLCLMYSRAACDAEGGGLQVDDVPSRYVELSPAAPRPAGPDCPLPADAADQCVLLCSEPDQPAAGDSWTLLGHQLPTSVDVWTSGDIWSSLWKQITDQQCQIDLGVTSNYYMIIDLATELDKNTVKLSIDLHRQAVVIMDRTNGGTYPVTLSEPLLQPPALTTLNVSWCAGQVRVSAVTSTAHQVVRVNLTLPDGLQFVRLKSYPGSGVVGHWRLGAHLVDPWLTSEQGWTHGRVYTVPKMTVLWRRVSETALATTSVGFDCAGSGGCQVFFKEQFHHPLVIAIIIMNDIAYVELKNVVNISYHQFSLHSCTPVHPVEFQQFFVRFTEGIVELFDYPADGSARLVLTQNLMEGSSYAQPPTRVGYVGLGARLQSASFRVFDYDPDWGQENGFSAGAGLLTEEESLSLMVSAR</sequence>
<evidence type="ECO:0000313" key="3">
    <source>
        <dbReference type="Proteomes" id="UP000440578"/>
    </source>
</evidence>
<name>A0A6A4WR54_AMPAM</name>
<dbReference type="EMBL" id="VIIS01000481">
    <property type="protein sequence ID" value="KAF0308513.1"/>
    <property type="molecule type" value="Genomic_DNA"/>
</dbReference>
<evidence type="ECO:0000256" key="1">
    <source>
        <dbReference type="SAM" id="MobiDB-lite"/>
    </source>
</evidence>